<dbReference type="SUPFAM" id="SSF160719">
    <property type="entry name" value="gpW/gp25-like"/>
    <property type="match status" value="1"/>
</dbReference>
<accession>A0AAJ5VW95</accession>
<protein>
    <submittedName>
        <fullName evidence="2">GPW/gp25 family protein</fullName>
    </submittedName>
</protein>
<dbReference type="Pfam" id="PF04965">
    <property type="entry name" value="GPW_gp25"/>
    <property type="match status" value="1"/>
</dbReference>
<feature type="domain" description="IraD/Gp25-like" evidence="1">
    <location>
        <begin position="17"/>
        <end position="103"/>
    </location>
</feature>
<dbReference type="AlphaFoldDB" id="A0AAJ5VW95"/>
<reference evidence="2" key="1">
    <citation type="submission" date="2023-03" db="EMBL/GenBank/DDBJ databases">
        <title>Andean soil-derived lignocellulolytic bacterial consortium as a source of novel taxa and putative plastic-active enzymes.</title>
        <authorList>
            <person name="Diaz-Garcia L."/>
            <person name="Chuvochina M."/>
            <person name="Feuerriegel G."/>
            <person name="Bunk B."/>
            <person name="Sproer C."/>
            <person name="Streit W.R."/>
            <person name="Rodriguez L.M."/>
            <person name="Overmann J."/>
            <person name="Jimenez D.J."/>
        </authorList>
    </citation>
    <scope>NUCLEOTIDE SEQUENCE</scope>
    <source>
        <strain evidence="2">MAG 4196</strain>
    </source>
</reference>
<dbReference type="Proteomes" id="UP001217476">
    <property type="component" value="Chromosome"/>
</dbReference>
<name>A0AAJ5VW95_9HYPH</name>
<evidence type="ECO:0000313" key="3">
    <source>
        <dbReference type="Proteomes" id="UP001217476"/>
    </source>
</evidence>
<proteinExistence type="predicted"/>
<dbReference type="InterPro" id="IPR007048">
    <property type="entry name" value="IraD/Gp25-like"/>
</dbReference>
<organism evidence="2 3">
    <name type="scientific">Candidatus Devosia phytovorans</name>
    <dbReference type="NCBI Taxonomy" id="3121372"/>
    <lineage>
        <taxon>Bacteria</taxon>
        <taxon>Pseudomonadati</taxon>
        <taxon>Pseudomonadota</taxon>
        <taxon>Alphaproteobacteria</taxon>
        <taxon>Hyphomicrobiales</taxon>
        <taxon>Devosiaceae</taxon>
        <taxon>Devosia</taxon>
    </lineage>
</organism>
<evidence type="ECO:0000259" key="1">
    <source>
        <dbReference type="Pfam" id="PF04965"/>
    </source>
</evidence>
<evidence type="ECO:0000313" key="2">
    <source>
        <dbReference type="EMBL" id="WEK04563.1"/>
    </source>
</evidence>
<sequence length="129" mass="14605">MSGVDRRTGKLISNYEHALQSVEVIFTTRIGERVMRRHFGAGMVELLGRAMTPKLFAAWQLLLAVGIDLWEPRFRVRGVYVSATPTDLRLGRAGVRIEVDYRPRALSGDFSVEGVRSFTIRFGPRVQIQ</sequence>
<dbReference type="Gene3D" id="3.10.450.40">
    <property type="match status" value="1"/>
</dbReference>
<gene>
    <name evidence="2" type="ORF">P0Y65_20705</name>
</gene>
<dbReference type="EMBL" id="CP119312">
    <property type="protein sequence ID" value="WEK04563.1"/>
    <property type="molecule type" value="Genomic_DNA"/>
</dbReference>